<dbReference type="GO" id="GO:0043190">
    <property type="term" value="C:ATP-binding cassette (ABC) transporter complex"/>
    <property type="evidence" value="ECO:0007669"/>
    <property type="project" value="TreeGrafter"/>
</dbReference>
<evidence type="ECO:0000313" key="6">
    <source>
        <dbReference type="Proteomes" id="UP000183104"/>
    </source>
</evidence>
<dbReference type="InterPro" id="IPR003439">
    <property type="entry name" value="ABC_transporter-like_ATP-bd"/>
</dbReference>
<dbReference type="PANTHER" id="PTHR43553">
    <property type="entry name" value="HEAVY METAL TRANSPORTER"/>
    <property type="match status" value="1"/>
</dbReference>
<dbReference type="Proteomes" id="UP000183104">
    <property type="component" value="Unassembled WGS sequence"/>
</dbReference>
<dbReference type="SUPFAM" id="SSF52540">
    <property type="entry name" value="P-loop containing nucleoside triphosphate hydrolases"/>
    <property type="match status" value="1"/>
</dbReference>
<evidence type="ECO:0000313" key="5">
    <source>
        <dbReference type="EMBL" id="SCY26477.1"/>
    </source>
</evidence>
<dbReference type="EMBL" id="FMUN01000004">
    <property type="protein sequence ID" value="SCY26477.1"/>
    <property type="molecule type" value="Genomic_DNA"/>
</dbReference>
<proteinExistence type="predicted"/>
<evidence type="ECO:0000256" key="3">
    <source>
        <dbReference type="ARBA" id="ARBA00022840"/>
    </source>
</evidence>
<dbReference type="InterPro" id="IPR027417">
    <property type="entry name" value="P-loop_NTPase"/>
</dbReference>
<evidence type="ECO:0000259" key="4">
    <source>
        <dbReference type="PROSITE" id="PS50893"/>
    </source>
</evidence>
<dbReference type="AlphaFoldDB" id="A0A1G5EHP8"/>
<name>A0A1G5EHP8_9GAMM</name>
<evidence type="ECO:0000256" key="2">
    <source>
        <dbReference type="ARBA" id="ARBA00022741"/>
    </source>
</evidence>
<gene>
    <name evidence="5" type="ORF">SAMN05661077_1635</name>
</gene>
<feature type="domain" description="ABC transporter" evidence="4">
    <location>
        <begin position="4"/>
        <end position="204"/>
    </location>
</feature>
<evidence type="ECO:0000256" key="1">
    <source>
        <dbReference type="ARBA" id="ARBA00022448"/>
    </source>
</evidence>
<accession>A0A1G5EHP8</accession>
<keyword evidence="1" id="KW-0813">Transport</keyword>
<keyword evidence="2" id="KW-0547">Nucleotide-binding</keyword>
<dbReference type="RefSeq" id="WP_054964993.1">
    <property type="nucleotide sequence ID" value="NZ_FMUN01000004.1"/>
</dbReference>
<dbReference type="Gene3D" id="3.40.50.300">
    <property type="entry name" value="P-loop containing nucleotide triphosphate hydrolases"/>
    <property type="match status" value="1"/>
</dbReference>
<keyword evidence="3 5" id="KW-0067">ATP-binding</keyword>
<keyword evidence="6" id="KW-1185">Reference proteome</keyword>
<dbReference type="InterPro" id="IPR050095">
    <property type="entry name" value="ECF_ABC_transporter_ATP-bd"/>
</dbReference>
<sequence length="204" mass="21368">MSGLALEDVSLGPLGGVRLALGSGEVGWAQGATGSGKTLLLYLAAGLALPEEGRVILNGSAPEPDRVAMLFQNPDYQLLAPSVEADVGMNARSPEDAEATLELAGCRSFRDRAPESLTPGQRRRVALAGVLAAAPDLALLDLPFAGLGREEAERLWRSCRQRLVNAGATVLVTGEPVGEAANDAIWEVEQWLRATPQSTSTNSP</sequence>
<protein>
    <submittedName>
        <fullName evidence="5">Energy-coupling factor transporter ATP-binding protein EcfA2</fullName>
    </submittedName>
</protein>
<organism evidence="5 6">
    <name type="scientific">Thiohalorhabdus denitrificans</name>
    <dbReference type="NCBI Taxonomy" id="381306"/>
    <lineage>
        <taxon>Bacteria</taxon>
        <taxon>Pseudomonadati</taxon>
        <taxon>Pseudomonadota</taxon>
        <taxon>Gammaproteobacteria</taxon>
        <taxon>Thiohalorhabdales</taxon>
        <taxon>Thiohalorhabdaceae</taxon>
        <taxon>Thiohalorhabdus</taxon>
    </lineage>
</organism>
<dbReference type="GO" id="GO:0016887">
    <property type="term" value="F:ATP hydrolysis activity"/>
    <property type="evidence" value="ECO:0007669"/>
    <property type="project" value="InterPro"/>
</dbReference>
<dbReference type="PANTHER" id="PTHR43553:SF24">
    <property type="entry name" value="ENERGY-COUPLING FACTOR TRANSPORTER ATP-BINDING PROTEIN ECFA1"/>
    <property type="match status" value="1"/>
</dbReference>
<dbReference type="PROSITE" id="PS50893">
    <property type="entry name" value="ABC_TRANSPORTER_2"/>
    <property type="match status" value="1"/>
</dbReference>
<dbReference type="GO" id="GO:0042626">
    <property type="term" value="F:ATPase-coupled transmembrane transporter activity"/>
    <property type="evidence" value="ECO:0007669"/>
    <property type="project" value="TreeGrafter"/>
</dbReference>
<reference evidence="6" key="1">
    <citation type="submission" date="2016-10" db="EMBL/GenBank/DDBJ databases">
        <authorList>
            <person name="Varghese N."/>
        </authorList>
    </citation>
    <scope>NUCLEOTIDE SEQUENCE [LARGE SCALE GENOMIC DNA]</scope>
    <source>
        <strain evidence="6">HL 19</strain>
    </source>
</reference>
<dbReference type="GO" id="GO:0005524">
    <property type="term" value="F:ATP binding"/>
    <property type="evidence" value="ECO:0007669"/>
    <property type="project" value="UniProtKB-KW"/>
</dbReference>
<dbReference type="Pfam" id="PF00005">
    <property type="entry name" value="ABC_tran"/>
    <property type="match status" value="1"/>
</dbReference>